<proteinExistence type="predicted"/>
<dbReference type="eggNOG" id="COG0084">
    <property type="taxonomic scope" value="Bacteria"/>
</dbReference>
<evidence type="ECO:0000256" key="2">
    <source>
        <dbReference type="ARBA" id="ARBA00022801"/>
    </source>
</evidence>
<dbReference type="CDD" id="cd01310">
    <property type="entry name" value="TatD_DNAse"/>
    <property type="match status" value="1"/>
</dbReference>
<dbReference type="FunFam" id="3.20.20.140:FF:000005">
    <property type="entry name" value="TatD family hydrolase"/>
    <property type="match status" value="1"/>
</dbReference>
<dbReference type="OrthoDB" id="9810005at2"/>
<dbReference type="GO" id="GO:0004536">
    <property type="term" value="F:DNA nuclease activity"/>
    <property type="evidence" value="ECO:0007669"/>
    <property type="project" value="InterPro"/>
</dbReference>
<reference evidence="4 5" key="1">
    <citation type="journal article" date="2013" name="ISME J.">
        <title>Metabolic model for the filamentous 'Candidatus Microthrix parvicella' based on genomic and metagenomic analyses.</title>
        <authorList>
            <person name="Jon McIlroy S."/>
            <person name="Kristiansen R."/>
            <person name="Albertsen M."/>
            <person name="Michael Karst S."/>
            <person name="Rossetti S."/>
            <person name="Lund Nielsen J."/>
            <person name="Tandoi V."/>
            <person name="James Seviour R."/>
            <person name="Nielsen P.H."/>
        </authorList>
    </citation>
    <scope>NUCLEOTIDE SEQUENCE [LARGE SCALE GENOMIC DNA]</scope>
    <source>
        <strain evidence="4 5">RN1</strain>
    </source>
</reference>
<dbReference type="PIRSF" id="PIRSF005902">
    <property type="entry name" value="DNase_TatD"/>
    <property type="match status" value="1"/>
</dbReference>
<dbReference type="GO" id="GO:0046872">
    <property type="term" value="F:metal ion binding"/>
    <property type="evidence" value="ECO:0007669"/>
    <property type="project" value="UniProtKB-KW"/>
</dbReference>
<sequence>MAFFDHHCHLADLDDGQELLDAARSQGVSRFIDVGVTIQSSRACLEFASTRDGVWATAGVHPHDSNEGPVDELIVALEQLVDGGAVAVGECGLDYHYDHSPRNTQRDVFAAQIQLALRLDVPLVIHTREAWQDTFAVLDDEGWPRRTILHCFTGGPQEAERCLAGGAVLSFSGIVTFKGAADVREAAKQVPPDRYLVETDTPFLAPVPHRGRRNQPAWVVDVARGLAEVRGETVAEVEANAWANTHAAYGLALPTVG</sequence>
<evidence type="ECO:0000313" key="5">
    <source>
        <dbReference type="Proteomes" id="UP000018291"/>
    </source>
</evidence>
<evidence type="ECO:0000256" key="1">
    <source>
        <dbReference type="ARBA" id="ARBA00022723"/>
    </source>
</evidence>
<dbReference type="SUPFAM" id="SSF51556">
    <property type="entry name" value="Metallo-dependent hydrolases"/>
    <property type="match status" value="1"/>
</dbReference>
<evidence type="ECO:0000256" key="3">
    <source>
        <dbReference type="PIRSR" id="PIRSR005902-1"/>
    </source>
</evidence>
<dbReference type="InterPro" id="IPR001130">
    <property type="entry name" value="TatD-like"/>
</dbReference>
<keyword evidence="2 4" id="KW-0378">Hydrolase</keyword>
<dbReference type="InterPro" id="IPR015991">
    <property type="entry name" value="TatD/YcfH-like"/>
</dbReference>
<dbReference type="PANTHER" id="PTHR46124">
    <property type="entry name" value="D-AMINOACYL-TRNA DEACYLASE"/>
    <property type="match status" value="1"/>
</dbReference>
<dbReference type="Gene3D" id="3.20.20.140">
    <property type="entry name" value="Metal-dependent hydrolases"/>
    <property type="match status" value="1"/>
</dbReference>
<dbReference type="HOGENOM" id="CLU_031506_4_3_11"/>
<feature type="binding site" evidence="3">
    <location>
        <position position="150"/>
    </location>
    <ligand>
        <name>a divalent metal cation</name>
        <dbReference type="ChEBI" id="CHEBI:60240"/>
        <label>2</label>
    </ligand>
</feature>
<dbReference type="Pfam" id="PF01026">
    <property type="entry name" value="TatD_DNase"/>
    <property type="match status" value="1"/>
</dbReference>
<name>R4Z1Y8_9ACTN</name>
<dbReference type="Proteomes" id="UP000018291">
    <property type="component" value="Unassembled WGS sequence"/>
</dbReference>
<accession>R4Z1Y8</accession>
<keyword evidence="1 3" id="KW-0479">Metal-binding</keyword>
<protein>
    <submittedName>
        <fullName evidence="4">Putative metallodependent hydrolase</fullName>
    </submittedName>
</protein>
<feature type="binding site" evidence="3">
    <location>
        <position position="200"/>
    </location>
    <ligand>
        <name>a divalent metal cation</name>
        <dbReference type="ChEBI" id="CHEBI:60240"/>
        <label>1</label>
    </ligand>
</feature>
<feature type="binding site" evidence="3">
    <location>
        <position position="126"/>
    </location>
    <ligand>
        <name>a divalent metal cation</name>
        <dbReference type="ChEBI" id="CHEBI:60240"/>
        <label>2</label>
    </ligand>
</feature>
<dbReference type="GO" id="GO:0005829">
    <property type="term" value="C:cytosol"/>
    <property type="evidence" value="ECO:0007669"/>
    <property type="project" value="TreeGrafter"/>
</dbReference>
<feature type="binding site" evidence="3">
    <location>
        <position position="9"/>
    </location>
    <ligand>
        <name>a divalent metal cation</name>
        <dbReference type="ChEBI" id="CHEBI:60240"/>
        <label>1</label>
    </ligand>
</feature>
<feature type="binding site" evidence="3">
    <location>
        <position position="90"/>
    </location>
    <ligand>
        <name>a divalent metal cation</name>
        <dbReference type="ChEBI" id="CHEBI:60240"/>
        <label>1</label>
    </ligand>
</feature>
<dbReference type="NCBIfam" id="TIGR00010">
    <property type="entry name" value="YchF/TatD family DNA exonuclease"/>
    <property type="match status" value="1"/>
</dbReference>
<dbReference type="GO" id="GO:0016788">
    <property type="term" value="F:hydrolase activity, acting on ester bonds"/>
    <property type="evidence" value="ECO:0007669"/>
    <property type="project" value="InterPro"/>
</dbReference>
<feature type="binding site" evidence="3">
    <location>
        <position position="7"/>
    </location>
    <ligand>
        <name>a divalent metal cation</name>
        <dbReference type="ChEBI" id="CHEBI:60240"/>
        <label>1</label>
    </ligand>
</feature>
<evidence type="ECO:0000313" key="4">
    <source>
        <dbReference type="EMBL" id="CCM63271.1"/>
    </source>
</evidence>
<keyword evidence="5" id="KW-1185">Reference proteome</keyword>
<dbReference type="STRING" id="1229780.BN381_20095"/>
<dbReference type="EMBL" id="CANL01000012">
    <property type="protein sequence ID" value="CCM63271.1"/>
    <property type="molecule type" value="Genomic_DNA"/>
</dbReference>
<gene>
    <name evidence="4" type="primary">ycfH</name>
    <name evidence="4" type="ORF">BN381_20095</name>
</gene>
<comment type="caution">
    <text evidence="4">The sequence shown here is derived from an EMBL/GenBank/DDBJ whole genome shotgun (WGS) entry which is preliminary data.</text>
</comment>
<dbReference type="AlphaFoldDB" id="R4Z1Y8"/>
<dbReference type="PANTHER" id="PTHR46124:SF2">
    <property type="entry name" value="D-AMINOACYL-TRNA DEACYLASE"/>
    <property type="match status" value="1"/>
</dbReference>
<dbReference type="RefSeq" id="WP_012225615.1">
    <property type="nucleotide sequence ID" value="NZ_HG422565.1"/>
</dbReference>
<dbReference type="InterPro" id="IPR032466">
    <property type="entry name" value="Metal_Hydrolase"/>
</dbReference>
<organism evidence="4 5">
    <name type="scientific">Candidatus Neomicrothrix parvicella RN1</name>
    <dbReference type="NCBI Taxonomy" id="1229780"/>
    <lineage>
        <taxon>Bacteria</taxon>
        <taxon>Bacillati</taxon>
        <taxon>Actinomycetota</taxon>
        <taxon>Acidimicrobiia</taxon>
        <taxon>Acidimicrobiales</taxon>
        <taxon>Microthrixaceae</taxon>
        <taxon>Candidatus Neomicrothrix</taxon>
    </lineage>
</organism>